<dbReference type="RefSeq" id="WP_118018945.1">
    <property type="nucleotide sequence ID" value="NZ_JAQEBA010000008.1"/>
</dbReference>
<protein>
    <recommendedName>
        <fullName evidence="3">HEAT repeat domain-containing protein</fullName>
    </recommendedName>
</protein>
<dbReference type="AlphaFoldDB" id="A0A412Z4G4"/>
<proteinExistence type="predicted"/>
<dbReference type="InterPro" id="IPR016024">
    <property type="entry name" value="ARM-type_fold"/>
</dbReference>
<evidence type="ECO:0000313" key="2">
    <source>
        <dbReference type="Proteomes" id="UP000284543"/>
    </source>
</evidence>
<dbReference type="Proteomes" id="UP000284543">
    <property type="component" value="Unassembled WGS sequence"/>
</dbReference>
<evidence type="ECO:0008006" key="3">
    <source>
        <dbReference type="Google" id="ProtNLM"/>
    </source>
</evidence>
<evidence type="ECO:0000313" key="1">
    <source>
        <dbReference type="EMBL" id="RGV74862.1"/>
    </source>
</evidence>
<comment type="caution">
    <text evidence="1">The sequence shown here is derived from an EMBL/GenBank/DDBJ whole genome shotgun (WGS) entry which is preliminary data.</text>
</comment>
<organism evidence="1 2">
    <name type="scientific">Enterocloster bolteae</name>
    <dbReference type="NCBI Taxonomy" id="208479"/>
    <lineage>
        <taxon>Bacteria</taxon>
        <taxon>Bacillati</taxon>
        <taxon>Bacillota</taxon>
        <taxon>Clostridia</taxon>
        <taxon>Lachnospirales</taxon>
        <taxon>Lachnospiraceae</taxon>
        <taxon>Enterocloster</taxon>
    </lineage>
</organism>
<sequence length="534" mass="61525">MLWTKVEKERLKRAYHARMSRAISGLEAMDISGLSQVYCAVAAEDRELIRSGGRAIGMVMEGMTMRQVIRLSEHFRQYTSMEWDIDWKKVDIRQKKDWFRSDRDYFWILALGSFHPNGYYRQACLEEMAGYPGALPFLVLRLNDWVGEVRLAAARAAAKRLETCPLDELFAAMMALDKVKRSGRKDGRTVEHIGTVMSERLDQEAGSLSVPSVLSMDYEVRKSIYRFLFSGRRLDQETAELFLNQEKHSYCQSVIWTGLLTYYPCSMEMADCYLLHRSSFVRRKAMEYKYHVLKCAWPGVEDLLLDANCGIRDLAAYILKKHSQLDILAFYEKHLKEPVPEPAILGIGEQGRALDDRHGLADLVLPYLEHESEKVVRGALEAVDMLMGAEGEEIYWKYLLDTRPCISKAAYQCIRKNGIHPGAALLYGEQEKWRKSDETAGKSPDSVCHIRRYLILLLIQENSWDRLPYLIFLLKDESLKEYRDKLLGALQIRSPYARVDRKQAAFIKQVLAKEAEAVPEELARAIVFDLKFMA</sequence>
<reference evidence="1 2" key="1">
    <citation type="submission" date="2018-08" db="EMBL/GenBank/DDBJ databases">
        <title>A genome reference for cultivated species of the human gut microbiota.</title>
        <authorList>
            <person name="Zou Y."/>
            <person name="Xue W."/>
            <person name="Luo G."/>
        </authorList>
    </citation>
    <scope>NUCLEOTIDE SEQUENCE [LARGE SCALE GENOMIC DNA]</scope>
    <source>
        <strain evidence="1 2">AF14-18</strain>
    </source>
</reference>
<dbReference type="SUPFAM" id="SSF48371">
    <property type="entry name" value="ARM repeat"/>
    <property type="match status" value="1"/>
</dbReference>
<accession>A0A412Z4G4</accession>
<gene>
    <name evidence="1" type="ORF">DWW02_16140</name>
</gene>
<dbReference type="EMBL" id="QRZM01000006">
    <property type="protein sequence ID" value="RGV74862.1"/>
    <property type="molecule type" value="Genomic_DNA"/>
</dbReference>
<name>A0A412Z4G4_9FIRM</name>